<evidence type="ECO:0000256" key="3">
    <source>
        <dbReference type="ARBA" id="ARBA00022679"/>
    </source>
</evidence>
<dbReference type="InterPro" id="IPR043676">
    <property type="entry name" value="Gtf3"/>
</dbReference>
<dbReference type="RefSeq" id="WP_182577867.1">
    <property type="nucleotide sequence ID" value="NZ_JACIVE010000017.1"/>
</dbReference>
<comment type="domain">
    <text evidence="5">Dimerizes via the C-terminus; dimerization is required for tetramer formation. Binds protein substrate via an exposed loop in the N-terminus.</text>
</comment>
<accession>A0A7W3UG38</accession>
<evidence type="ECO:0000313" key="8">
    <source>
        <dbReference type="EMBL" id="MBB1094897.1"/>
    </source>
</evidence>
<dbReference type="Proteomes" id="UP000534578">
    <property type="component" value="Unassembled WGS sequence"/>
</dbReference>
<dbReference type="Pfam" id="PF26337">
    <property type="entry name" value="Gtf3_C"/>
    <property type="match status" value="1"/>
</dbReference>
<comment type="caution">
    <text evidence="8">The sequence shown here is derived from an EMBL/GenBank/DDBJ whole genome shotgun (WGS) entry which is preliminary data.</text>
</comment>
<dbReference type="GO" id="GO:0035251">
    <property type="term" value="F:UDP-glucosyltransferase activity"/>
    <property type="evidence" value="ECO:0007669"/>
    <property type="project" value="InterPro"/>
</dbReference>
<dbReference type="AlphaFoldDB" id="A0A7W3UG38"/>
<dbReference type="InterPro" id="IPR058592">
    <property type="entry name" value="Gtf3_C"/>
</dbReference>
<dbReference type="EMBL" id="JACIVE010000017">
    <property type="protein sequence ID" value="MBB1094897.1"/>
    <property type="molecule type" value="Genomic_DNA"/>
</dbReference>
<dbReference type="Pfam" id="PF26334">
    <property type="entry name" value="Gtf3_N"/>
    <property type="match status" value="1"/>
</dbReference>
<proteinExistence type="inferred from homology"/>
<dbReference type="SUPFAM" id="SSF53756">
    <property type="entry name" value="UDP-Glycosyltransferase/glycogen phosphorylase"/>
    <property type="match status" value="1"/>
</dbReference>
<dbReference type="GO" id="GO:0000166">
    <property type="term" value="F:nucleotide binding"/>
    <property type="evidence" value="ECO:0007669"/>
    <property type="project" value="UniProtKB-KW"/>
</dbReference>
<keyword evidence="3 5" id="KW-0808">Transferase</keyword>
<evidence type="ECO:0000313" key="9">
    <source>
        <dbReference type="Proteomes" id="UP000534578"/>
    </source>
</evidence>
<dbReference type="Gene3D" id="3.40.50.2000">
    <property type="entry name" value="Glycogen Phosphorylase B"/>
    <property type="match status" value="2"/>
</dbReference>
<dbReference type="InterPro" id="IPR058591">
    <property type="entry name" value="Gtf3_N"/>
</dbReference>
<comment type="subunit">
    <text evidence="5">Homotetramer; a dimer of dimers.</text>
</comment>
<reference evidence="8 9" key="1">
    <citation type="submission" date="2020-07" db="EMBL/GenBank/DDBJ databases">
        <title>Description of Limosilactobacillus balticus sp. nov., Limosilactobacillus agrestis sp. nov., Limosilactobacillus albertensis sp. nov., Limosilactobacillus rudii sp. nov., Limosilactobacillus fastidiosus sp. nov., five novel Limosilactobacillus species isolated from the vertebrate gastrointestinal tract, and proposal of 6 subspecies of Limosilactobacillus reuteri adapted to the gastrointestinal tract of specific vertebrate hosts.</title>
        <authorList>
            <person name="Li F."/>
            <person name="Cheng C."/>
            <person name="Zheng J."/>
            <person name="Quevedo R.M."/>
            <person name="Li J."/>
            <person name="Roos S."/>
            <person name="Gaenzle M.G."/>
            <person name="Walter J."/>
        </authorList>
    </citation>
    <scope>NUCLEOTIDE SEQUENCE [LARGE SCALE GENOMIC DNA]</scope>
    <source>
        <strain evidence="8 9">BG-MG3-A</strain>
    </source>
</reference>
<evidence type="ECO:0000256" key="2">
    <source>
        <dbReference type="ARBA" id="ARBA00022676"/>
    </source>
</evidence>
<keyword evidence="4 5" id="KW-0547">Nucleotide-binding</keyword>
<organism evidence="8 9">
    <name type="scientific">Limosilactobacillus agrestis</name>
    <dbReference type="NCBI Taxonomy" id="2759748"/>
    <lineage>
        <taxon>Bacteria</taxon>
        <taxon>Bacillati</taxon>
        <taxon>Bacillota</taxon>
        <taxon>Bacilli</taxon>
        <taxon>Lactobacillales</taxon>
        <taxon>Lactobacillaceae</taxon>
        <taxon>Limosilactobacillus</taxon>
    </lineage>
</organism>
<feature type="binding site" evidence="5">
    <location>
        <position position="14"/>
    </location>
    <ligand>
        <name>UDP</name>
        <dbReference type="ChEBI" id="CHEBI:58223"/>
    </ligand>
</feature>
<feature type="binding site" evidence="5">
    <location>
        <begin position="250"/>
        <end position="255"/>
    </location>
    <ligand>
        <name>UDP</name>
        <dbReference type="ChEBI" id="CHEBI:58223"/>
    </ligand>
</feature>
<feature type="domain" description="Glucosyltransferase 3-like N-terminal" evidence="6">
    <location>
        <begin position="2"/>
        <end position="152"/>
    </location>
</feature>
<comment type="pathway">
    <text evidence="1 5">Protein modification; protein glycosylation.</text>
</comment>
<feature type="binding site" evidence="5">
    <location>
        <position position="181"/>
    </location>
    <ligand>
        <name>UDP</name>
        <dbReference type="ChEBI" id="CHEBI:58223"/>
    </ligand>
</feature>
<gene>
    <name evidence="5" type="primary">gtf3</name>
    <name evidence="8" type="ORF">H5R92_01510</name>
</gene>
<evidence type="ECO:0000259" key="6">
    <source>
        <dbReference type="Pfam" id="PF26334"/>
    </source>
</evidence>
<keyword evidence="2 5" id="KW-0328">Glycosyltransferase</keyword>
<sequence length="336" mass="38596">MTVHITNLYGLGGTAKVAQQMVAKIGCQDLGMNELGIYVYQWGEEPLQERNARFDGIVASLAYGDTVIIQSPSWNSIEWDQAFIDHLNIYPDIKKIIFIHDIVPLMFESNRYLLPQFIKYYNQADTLIISSEKLYQFLRQHGLKEKPHVIQHFWDHPVDSLNYSVTPKNNKVINFAGDPQKFDLIKHWHNPNIKLQVFANPQKSFPEQNLELTGWKSDSVLLDTLRTTGGFGLIWSEEPYTAEYMKMNASFKTSTYLASGIPIIINSETAEKGTIERKNIGIIADSLEEAQEKVLQISNDEYNQMVKNVESFAKLIREGYFTKKALTEAVFKVRYE</sequence>
<name>A0A7W3UG38_9LACO</name>
<dbReference type="HAMAP" id="MF_00841">
    <property type="entry name" value="Gtf3"/>
    <property type="match status" value="1"/>
</dbReference>
<evidence type="ECO:0000256" key="1">
    <source>
        <dbReference type="ARBA" id="ARBA00004922"/>
    </source>
</evidence>
<evidence type="ECO:0000256" key="4">
    <source>
        <dbReference type="ARBA" id="ARBA00022741"/>
    </source>
</evidence>
<comment type="similarity">
    <text evidence="5">Belongs to the Gtf3 glucosyltransferase family.</text>
</comment>
<dbReference type="EC" id="2.4.1.-" evidence="5"/>
<evidence type="ECO:0000259" key="7">
    <source>
        <dbReference type="Pfam" id="PF26337"/>
    </source>
</evidence>
<comment type="function">
    <text evidence="5">Required for polymorphic O-glycosylation of the serine-rich repeat protein in this bacteria. Catalyzes the second step in glycosylation by transferring a sugar from a UDP-activated sugar to the terminal GlcNAc moiety of the 3-O-(N-acetyl-alpha-D-glucosaminyl)-L-seryl-[protein] resulting from the first glycosylation step.</text>
</comment>
<evidence type="ECO:0000256" key="5">
    <source>
        <dbReference type="HAMAP-Rule" id="MF_00841"/>
    </source>
</evidence>
<dbReference type="PIRSF" id="PIRSF007023">
    <property type="entry name" value="UDP-Galf_transf"/>
    <property type="match status" value="1"/>
</dbReference>
<feature type="domain" description="Glucosyltransferase 3-like C-terminal" evidence="7">
    <location>
        <begin position="173"/>
        <end position="329"/>
    </location>
</feature>
<protein>
    <recommendedName>
        <fullName evidence="5">Glucosyltransferase 3</fullName>
        <ecNumber evidence="5">2.4.1.-</ecNumber>
    </recommendedName>
</protein>
<dbReference type="UniPathway" id="UPA00378"/>